<reference evidence="2" key="1">
    <citation type="submission" date="2012-11" db="EMBL/GenBank/DDBJ databases">
        <authorList>
            <person name="Lucero-Rivera Y.E."/>
            <person name="Tovar-Ramirez D."/>
        </authorList>
    </citation>
    <scope>NUCLEOTIDE SEQUENCE</scope>
    <source>
        <tissue evidence="2">Salivary gland</tissue>
    </source>
</reference>
<dbReference type="PANTHER" id="PTHR15892:SF2">
    <property type="entry name" value="LARGE RIBOSOMAL SUBUNIT PROTEIN UL30M"/>
    <property type="match status" value="1"/>
</dbReference>
<dbReference type="GO" id="GO:0005739">
    <property type="term" value="C:mitochondrion"/>
    <property type="evidence" value="ECO:0007669"/>
    <property type="project" value="TreeGrafter"/>
</dbReference>
<dbReference type="AlphaFoldDB" id="L7LZA8"/>
<organism evidence="2">
    <name type="scientific">Rhipicephalus pulchellus</name>
    <name type="common">Yellow backed tick</name>
    <name type="synonym">Dermacentor pulchellus</name>
    <dbReference type="NCBI Taxonomy" id="72859"/>
    <lineage>
        <taxon>Eukaryota</taxon>
        <taxon>Metazoa</taxon>
        <taxon>Ecdysozoa</taxon>
        <taxon>Arthropoda</taxon>
        <taxon>Chelicerata</taxon>
        <taxon>Arachnida</taxon>
        <taxon>Acari</taxon>
        <taxon>Parasitiformes</taxon>
        <taxon>Ixodida</taxon>
        <taxon>Ixodoidea</taxon>
        <taxon>Ixodidae</taxon>
        <taxon>Rhipicephalinae</taxon>
        <taxon>Rhipicephalus</taxon>
        <taxon>Rhipicephalus</taxon>
    </lineage>
</organism>
<keyword evidence="2" id="KW-0689">Ribosomal protein</keyword>
<dbReference type="GO" id="GO:0006412">
    <property type="term" value="P:translation"/>
    <property type="evidence" value="ECO:0007669"/>
    <property type="project" value="InterPro"/>
</dbReference>
<dbReference type="InterPro" id="IPR005996">
    <property type="entry name" value="Ribosomal_uL30_bac-type"/>
</dbReference>
<keyword evidence="2" id="KW-0687">Ribonucleoprotein</keyword>
<dbReference type="InterPro" id="IPR036919">
    <property type="entry name" value="Ribo_uL30_ferredoxin-like_sf"/>
</dbReference>
<dbReference type="GO" id="GO:0003735">
    <property type="term" value="F:structural constituent of ribosome"/>
    <property type="evidence" value="ECO:0007669"/>
    <property type="project" value="InterPro"/>
</dbReference>
<dbReference type="EMBL" id="GACK01007618">
    <property type="protein sequence ID" value="JAA57416.1"/>
    <property type="molecule type" value="mRNA"/>
</dbReference>
<evidence type="ECO:0000256" key="1">
    <source>
        <dbReference type="SAM" id="MobiDB-lite"/>
    </source>
</evidence>
<reference evidence="2" key="2">
    <citation type="journal article" date="2015" name="J. Proteomics">
        <title>Sexual differences in the sialomes of the zebra tick, Rhipicephalus pulchellus.</title>
        <authorList>
            <person name="Tan A.W."/>
            <person name="Francischetti I.M."/>
            <person name="Slovak M."/>
            <person name="Kini R.M."/>
            <person name="Ribeiro J.M."/>
        </authorList>
    </citation>
    <scope>NUCLEOTIDE SEQUENCE</scope>
    <source>
        <tissue evidence="2">Salivary gland</tissue>
    </source>
</reference>
<feature type="compositionally biased region" description="Low complexity" evidence="1">
    <location>
        <begin position="38"/>
        <end position="56"/>
    </location>
</feature>
<name>L7LZA8_RHIPC</name>
<accession>L7LZA8</accession>
<protein>
    <submittedName>
        <fullName evidence="2">Putative mitochondrial ribosomal protein l30</fullName>
    </submittedName>
</protein>
<dbReference type="PANTHER" id="PTHR15892">
    <property type="entry name" value="MITOCHONDRIAL RIBOSOMAL PROTEIN L30"/>
    <property type="match status" value="1"/>
</dbReference>
<proteinExistence type="evidence at transcript level"/>
<evidence type="ECO:0000313" key="2">
    <source>
        <dbReference type="EMBL" id="JAA57416.1"/>
    </source>
</evidence>
<dbReference type="GO" id="GO:0015934">
    <property type="term" value="C:large ribosomal subunit"/>
    <property type="evidence" value="ECO:0007669"/>
    <property type="project" value="InterPro"/>
</dbReference>
<sequence>MLFGCAQVGKGKMMSVALFRPALLSASRVCSVARTVASSSSNSSSSSTSSSTTSNSQSEAKVRLVNGYERTAAAIFKEVRETRQKAATGDWEVPKLFLVERVMPYAGTPHWERDILKLLKLVPSKEDRKAHISRPLGSRTIVKNTPFMCKMLWQVKHLVKVTPITFPDGEPTEVTTGTHLSRDGVFRKVPPLQVQEQQLLEPATYTKRKFETQEIRKVLHRNWNHNLS</sequence>
<dbReference type="SUPFAM" id="SSF55129">
    <property type="entry name" value="Ribosomal protein L30p/L7e"/>
    <property type="match status" value="1"/>
</dbReference>
<feature type="region of interest" description="Disordered" evidence="1">
    <location>
        <begin position="38"/>
        <end position="61"/>
    </location>
</feature>